<evidence type="ECO:0000313" key="3">
    <source>
        <dbReference type="Proteomes" id="UP000248536"/>
    </source>
</evidence>
<evidence type="ECO:0008006" key="4">
    <source>
        <dbReference type="Google" id="ProtNLM"/>
    </source>
</evidence>
<dbReference type="RefSeq" id="WP_164674787.1">
    <property type="nucleotide sequence ID" value="NZ_CP030104.1"/>
</dbReference>
<keyword evidence="3" id="KW-1185">Reference proteome</keyword>
<accession>A0A2Z4LRV2</accession>
<feature type="compositionally biased region" description="Polar residues" evidence="1">
    <location>
        <begin position="24"/>
        <end position="40"/>
    </location>
</feature>
<dbReference type="AlphaFoldDB" id="A0A2Z4LRV2"/>
<organism evidence="2 3">
    <name type="scientific">Flagellimonas maritima</name>
    <dbReference type="NCBI Taxonomy" id="1383885"/>
    <lineage>
        <taxon>Bacteria</taxon>
        <taxon>Pseudomonadati</taxon>
        <taxon>Bacteroidota</taxon>
        <taxon>Flavobacteriia</taxon>
        <taxon>Flavobacteriales</taxon>
        <taxon>Flavobacteriaceae</taxon>
        <taxon>Flagellimonas</taxon>
    </lineage>
</organism>
<reference evidence="2 3" key="1">
    <citation type="submission" date="2018-06" db="EMBL/GenBank/DDBJ databases">
        <title>Spongiibacterium sp. HME9304 Genome sequencing and assembly.</title>
        <authorList>
            <person name="Kang H."/>
            <person name="Kim H."/>
            <person name="Joh K."/>
        </authorList>
    </citation>
    <scope>NUCLEOTIDE SEQUENCE [LARGE SCALE GENOMIC DNA]</scope>
    <source>
        <strain evidence="2 3">HME9304</strain>
    </source>
</reference>
<proteinExistence type="predicted"/>
<dbReference type="Proteomes" id="UP000248536">
    <property type="component" value="Chromosome"/>
</dbReference>
<evidence type="ECO:0000313" key="2">
    <source>
        <dbReference type="EMBL" id="AWX44439.1"/>
    </source>
</evidence>
<evidence type="ECO:0000256" key="1">
    <source>
        <dbReference type="SAM" id="MobiDB-lite"/>
    </source>
</evidence>
<feature type="region of interest" description="Disordered" evidence="1">
    <location>
        <begin position="23"/>
        <end position="48"/>
    </location>
</feature>
<gene>
    <name evidence="2" type="ORF">HME9304_01440</name>
</gene>
<sequence length="149" mass="16772">MTIKDKLLQFCWDHVNEKMENLQKRSSALQESLNSETKSSAGDKHETGRAMVQLEQEKLGRQLYDLEDMKRLLQKVDITKNPHKIALGSLVKTSSANYFISISAGEFKTNDTSIFCVSPSSPISKALLGKETDNVFMFNSVQKKILDVS</sequence>
<name>A0A2Z4LRV2_9FLAO</name>
<protein>
    <recommendedName>
        <fullName evidence="4">3-oxoacyl-ACP synthase</fullName>
    </recommendedName>
</protein>
<dbReference type="KEGG" id="spon:HME9304_01440"/>
<dbReference type="EMBL" id="CP030104">
    <property type="protein sequence ID" value="AWX44439.1"/>
    <property type="molecule type" value="Genomic_DNA"/>
</dbReference>